<dbReference type="GO" id="GO:0003924">
    <property type="term" value="F:GTPase activity"/>
    <property type="evidence" value="ECO:0007669"/>
    <property type="project" value="UniProtKB-UniRule"/>
</dbReference>
<organism evidence="17 18">
    <name type="scientific">Stieleria marina</name>
    <dbReference type="NCBI Taxonomy" id="1930275"/>
    <lineage>
        <taxon>Bacteria</taxon>
        <taxon>Pseudomonadati</taxon>
        <taxon>Planctomycetota</taxon>
        <taxon>Planctomycetia</taxon>
        <taxon>Pirellulales</taxon>
        <taxon>Pirellulaceae</taxon>
        <taxon>Stieleria</taxon>
    </lineage>
</organism>
<dbReference type="GO" id="GO:0044781">
    <property type="term" value="P:bacterial-type flagellum organization"/>
    <property type="evidence" value="ECO:0007669"/>
    <property type="project" value="UniProtKB-UniRule"/>
</dbReference>
<dbReference type="SUPFAM" id="SSF52540">
    <property type="entry name" value="P-loop containing nucleoside triphosphate hydrolases"/>
    <property type="match status" value="1"/>
</dbReference>
<comment type="subcellular location">
    <subcellularLocation>
        <location evidence="1">Cell membrane</location>
        <topology evidence="1">Peripheral membrane protein</topology>
        <orientation evidence="1">Cytoplasmic side</orientation>
    </subcellularLocation>
</comment>
<dbReference type="GO" id="GO:0005047">
    <property type="term" value="F:signal recognition particle binding"/>
    <property type="evidence" value="ECO:0007669"/>
    <property type="project" value="TreeGrafter"/>
</dbReference>
<dbReference type="GO" id="GO:0005886">
    <property type="term" value="C:plasma membrane"/>
    <property type="evidence" value="ECO:0007669"/>
    <property type="project" value="UniProtKB-SubCell"/>
</dbReference>
<keyword evidence="18" id="KW-1185">Reference proteome</keyword>
<proteinExistence type="inferred from homology"/>
<reference evidence="17 18" key="1">
    <citation type="submission" date="2019-02" db="EMBL/GenBank/DDBJ databases">
        <title>Deep-cultivation of Planctomycetes and their phenomic and genomic characterization uncovers novel biology.</title>
        <authorList>
            <person name="Wiegand S."/>
            <person name="Jogler M."/>
            <person name="Boedeker C."/>
            <person name="Pinto D."/>
            <person name="Vollmers J."/>
            <person name="Rivas-Marin E."/>
            <person name="Kohn T."/>
            <person name="Peeters S.H."/>
            <person name="Heuer A."/>
            <person name="Rast P."/>
            <person name="Oberbeckmann S."/>
            <person name="Bunk B."/>
            <person name="Jeske O."/>
            <person name="Meyerdierks A."/>
            <person name="Storesund J.E."/>
            <person name="Kallscheuer N."/>
            <person name="Luecker S."/>
            <person name="Lage O.M."/>
            <person name="Pohl T."/>
            <person name="Merkel B.J."/>
            <person name="Hornburger P."/>
            <person name="Mueller R.-W."/>
            <person name="Bruemmer F."/>
            <person name="Labrenz M."/>
            <person name="Spormann A.M."/>
            <person name="Op den Camp H."/>
            <person name="Overmann J."/>
            <person name="Amann R."/>
            <person name="Jetten M.S.M."/>
            <person name="Mascher T."/>
            <person name="Medema M.H."/>
            <person name="Devos D.P."/>
            <person name="Kaster A.-K."/>
            <person name="Ovreas L."/>
            <person name="Rohde M."/>
            <person name="Galperin M.Y."/>
            <person name="Jogler C."/>
        </authorList>
    </citation>
    <scope>NUCLEOTIDE SEQUENCE [LARGE SCALE GENOMIC DNA]</scope>
    <source>
        <strain evidence="17 18">K23_9</strain>
    </source>
</reference>
<keyword evidence="10" id="KW-0472">Membrane</keyword>
<protein>
    <recommendedName>
        <fullName evidence="3 13">Flagellar biosynthesis protein FlhF</fullName>
    </recommendedName>
</protein>
<dbReference type="InterPro" id="IPR000897">
    <property type="entry name" value="SRP54_GTPase_dom"/>
</dbReference>
<dbReference type="InterPro" id="IPR003593">
    <property type="entry name" value="AAA+_ATPase"/>
</dbReference>
<evidence type="ECO:0000256" key="6">
    <source>
        <dbReference type="ARBA" id="ARBA00022741"/>
    </source>
</evidence>
<sequence>MPIKTFRAASLQDALEDIRREMGPDASVLETRQVREGWMGWLGNSYVEVKAEVRGSTPVDVETTRSSTEARTDSRRINSRTDPSSALHPSTPTESIHRPRLHRGDAFDESENITSPTSAALPEALPSLLQDYQNELISLGVCPQTAHRWMSATTSFAASFDDMENQPWLEHLHRSIARELRFAGPIRIPPGSRHTVALVGPTGVGKTTTVAKLAAGFRLESKRRVGLVTIDTFRIAAVQQLKAYAEIMDLPMQVVETADDMRPAIDSLGDVDLVLIDTAGRSPRSDARIDQLSEMLRSAQPDETHLVLSATSSTPTIRTVLEGFMPARPTAVILTKLDEAPSTAAIVSEITTSDRNIGMPVSYLTNGQQVPDDIRIADVQSLLARLLPTQVSLPQMDAA</sequence>
<dbReference type="NCBIfam" id="TIGR03499">
    <property type="entry name" value="FlhF"/>
    <property type="match status" value="1"/>
</dbReference>
<dbReference type="GO" id="GO:0015031">
    <property type="term" value="P:protein transport"/>
    <property type="evidence" value="ECO:0007669"/>
    <property type="project" value="UniProtKB-KW"/>
</dbReference>
<evidence type="ECO:0000256" key="4">
    <source>
        <dbReference type="ARBA" id="ARBA00022448"/>
    </source>
</evidence>
<keyword evidence="9" id="KW-0342">GTP-binding</keyword>
<dbReference type="Proteomes" id="UP000319817">
    <property type="component" value="Chromosome"/>
</dbReference>
<dbReference type="EMBL" id="CP036526">
    <property type="protein sequence ID" value="QDT08894.1"/>
    <property type="molecule type" value="Genomic_DNA"/>
</dbReference>
<keyword evidence="6" id="KW-0547">Nucleotide-binding</keyword>
<evidence type="ECO:0000313" key="17">
    <source>
        <dbReference type="EMBL" id="QDT08894.1"/>
    </source>
</evidence>
<evidence type="ECO:0000256" key="3">
    <source>
        <dbReference type="ARBA" id="ARBA00014919"/>
    </source>
</evidence>
<dbReference type="Gene3D" id="3.40.50.300">
    <property type="entry name" value="P-loop containing nucleotide triphosphate hydrolases"/>
    <property type="match status" value="1"/>
</dbReference>
<evidence type="ECO:0000256" key="2">
    <source>
        <dbReference type="ARBA" id="ARBA00008531"/>
    </source>
</evidence>
<evidence type="ECO:0000259" key="16">
    <source>
        <dbReference type="SMART" id="SM00962"/>
    </source>
</evidence>
<comment type="function">
    <text evidence="12">Necessary for flagellar biosynthesis. May be involved in translocation of the flagellum.</text>
</comment>
<dbReference type="OrthoDB" id="9778554at2"/>
<keyword evidence="4" id="KW-0813">Transport</keyword>
<name>A0A517NP52_9BACT</name>
<accession>A0A517NP52</accession>
<dbReference type="SMART" id="SM00962">
    <property type="entry name" value="SRP54"/>
    <property type="match status" value="1"/>
</dbReference>
<keyword evidence="8" id="KW-0653">Protein transport</keyword>
<evidence type="ECO:0000256" key="8">
    <source>
        <dbReference type="ARBA" id="ARBA00022927"/>
    </source>
</evidence>
<evidence type="ECO:0000256" key="14">
    <source>
        <dbReference type="SAM" id="MobiDB-lite"/>
    </source>
</evidence>
<evidence type="ECO:0000256" key="1">
    <source>
        <dbReference type="ARBA" id="ARBA00004413"/>
    </source>
</evidence>
<evidence type="ECO:0000313" key="18">
    <source>
        <dbReference type="Proteomes" id="UP000319817"/>
    </source>
</evidence>
<dbReference type="Gene3D" id="1.20.120.1380">
    <property type="entry name" value="Flagellar FlhF biosynthesis protein, N domain"/>
    <property type="match status" value="1"/>
</dbReference>
<evidence type="ECO:0000256" key="7">
    <source>
        <dbReference type="ARBA" id="ARBA00022795"/>
    </source>
</evidence>
<feature type="domain" description="AAA+ ATPase" evidence="15">
    <location>
        <begin position="192"/>
        <end position="364"/>
    </location>
</feature>
<keyword evidence="17" id="KW-0966">Cell projection</keyword>
<dbReference type="Pfam" id="PF00448">
    <property type="entry name" value="SRP54"/>
    <property type="match status" value="1"/>
</dbReference>
<evidence type="ECO:0000256" key="11">
    <source>
        <dbReference type="ARBA" id="ARBA00023225"/>
    </source>
</evidence>
<dbReference type="GO" id="GO:0006614">
    <property type="term" value="P:SRP-dependent cotranslational protein targeting to membrane"/>
    <property type="evidence" value="ECO:0007669"/>
    <property type="project" value="UniProtKB-UniRule"/>
</dbReference>
<keyword evidence="17" id="KW-0969">Cilium</keyword>
<dbReference type="RefSeq" id="WP_145416364.1">
    <property type="nucleotide sequence ID" value="NZ_CP036526.1"/>
</dbReference>
<dbReference type="AlphaFoldDB" id="A0A517NP52"/>
<keyword evidence="7" id="KW-1005">Bacterial flagellum biogenesis</keyword>
<dbReference type="SMART" id="SM00382">
    <property type="entry name" value="AAA"/>
    <property type="match status" value="1"/>
</dbReference>
<comment type="similarity">
    <text evidence="2">Belongs to the GTP-binding SRP family.</text>
</comment>
<keyword evidence="17" id="KW-0282">Flagellum</keyword>
<gene>
    <name evidence="17" type="primary">flhF</name>
    <name evidence="17" type="ORF">K239x_08370</name>
</gene>
<dbReference type="GO" id="GO:0005525">
    <property type="term" value="F:GTP binding"/>
    <property type="evidence" value="ECO:0007669"/>
    <property type="project" value="UniProtKB-UniRule"/>
</dbReference>
<evidence type="ECO:0000256" key="13">
    <source>
        <dbReference type="NCBIfam" id="TIGR03499"/>
    </source>
</evidence>
<keyword evidence="11" id="KW-1006">Bacterial flagellum protein export</keyword>
<evidence type="ECO:0000256" key="12">
    <source>
        <dbReference type="ARBA" id="ARBA00025337"/>
    </source>
</evidence>
<feature type="compositionally biased region" description="Polar residues" evidence="14">
    <location>
        <begin position="80"/>
        <end position="94"/>
    </location>
</feature>
<dbReference type="PANTHER" id="PTHR43134:SF3">
    <property type="entry name" value="FLAGELLAR BIOSYNTHESIS PROTEIN FLHF"/>
    <property type="match status" value="1"/>
</dbReference>
<dbReference type="PANTHER" id="PTHR43134">
    <property type="entry name" value="SIGNAL RECOGNITION PARTICLE RECEPTOR SUBUNIT ALPHA"/>
    <property type="match status" value="1"/>
</dbReference>
<feature type="region of interest" description="Disordered" evidence="14">
    <location>
        <begin position="55"/>
        <end position="100"/>
    </location>
</feature>
<evidence type="ECO:0000256" key="5">
    <source>
        <dbReference type="ARBA" id="ARBA00022475"/>
    </source>
</evidence>
<dbReference type="InterPro" id="IPR027417">
    <property type="entry name" value="P-loop_NTPase"/>
</dbReference>
<dbReference type="InterPro" id="IPR047040">
    <property type="entry name" value="FlhF__GTPase_dom"/>
</dbReference>
<dbReference type="InterPro" id="IPR020006">
    <property type="entry name" value="FlhF"/>
</dbReference>
<keyword evidence="5" id="KW-1003">Cell membrane</keyword>
<evidence type="ECO:0000259" key="15">
    <source>
        <dbReference type="SMART" id="SM00382"/>
    </source>
</evidence>
<dbReference type="FunFam" id="3.40.50.300:FF:000695">
    <property type="entry name" value="Flagellar biosynthesis regulator FlhF"/>
    <property type="match status" value="1"/>
</dbReference>
<evidence type="ECO:0000256" key="10">
    <source>
        <dbReference type="ARBA" id="ARBA00023136"/>
    </source>
</evidence>
<dbReference type="CDD" id="cd17873">
    <property type="entry name" value="FlhF"/>
    <property type="match status" value="1"/>
</dbReference>
<evidence type="ECO:0000256" key="9">
    <source>
        <dbReference type="ARBA" id="ARBA00023134"/>
    </source>
</evidence>
<feature type="domain" description="SRP54-type proteins GTP-binding" evidence="16">
    <location>
        <begin position="193"/>
        <end position="388"/>
    </location>
</feature>